<dbReference type="AlphaFoldDB" id="A0A2K6PDT7"/>
<reference evidence="1" key="2">
    <citation type="submission" date="2025-09" db="UniProtKB">
        <authorList>
            <consortium name="Ensembl"/>
        </authorList>
    </citation>
    <scope>IDENTIFICATION</scope>
</reference>
<proteinExistence type="predicted"/>
<dbReference type="InterPro" id="IPR036156">
    <property type="entry name" value="Beta-gal/glucu_dom_sf"/>
</dbReference>
<dbReference type="Ensembl" id="ENSRROT00000038819.1">
    <property type="protein sequence ID" value="ENSRROP00000014690.1"/>
    <property type="gene ID" value="ENSRROG00000031537.1"/>
</dbReference>
<sequence length="122" mass="13313">VNDQISIKCSKQFELEVCLLDAENKVVVNEARTQSQLKVPVASLLWPYLMHECSTYLYSLEDGDCSRQSLGPLPACDLCDQLQLCSRQGGSVCECDLCEQLLLLVSRLQAPGVDSAAAGHPV</sequence>
<reference evidence="1" key="1">
    <citation type="submission" date="2025-08" db="UniProtKB">
        <authorList>
            <consortium name="Ensembl"/>
        </authorList>
    </citation>
    <scope>IDENTIFICATION</scope>
</reference>
<dbReference type="GeneTree" id="ENSGT00940000168273"/>
<protein>
    <submittedName>
        <fullName evidence="1">Uncharacterized protein</fullName>
    </submittedName>
</protein>
<name>A0A2K6PDT7_RHIRO</name>
<evidence type="ECO:0000313" key="1">
    <source>
        <dbReference type="Ensembl" id="ENSRROP00000014690.1"/>
    </source>
</evidence>
<organism evidence="1 2">
    <name type="scientific">Rhinopithecus roxellana</name>
    <name type="common">Golden snub-nosed monkey</name>
    <name type="synonym">Pygathrix roxellana</name>
    <dbReference type="NCBI Taxonomy" id="61622"/>
    <lineage>
        <taxon>Eukaryota</taxon>
        <taxon>Metazoa</taxon>
        <taxon>Chordata</taxon>
        <taxon>Craniata</taxon>
        <taxon>Vertebrata</taxon>
        <taxon>Euteleostomi</taxon>
        <taxon>Mammalia</taxon>
        <taxon>Eutheria</taxon>
        <taxon>Euarchontoglires</taxon>
        <taxon>Primates</taxon>
        <taxon>Haplorrhini</taxon>
        <taxon>Catarrhini</taxon>
        <taxon>Cercopithecidae</taxon>
        <taxon>Colobinae</taxon>
        <taxon>Rhinopithecus</taxon>
    </lineage>
</organism>
<evidence type="ECO:0000313" key="2">
    <source>
        <dbReference type="Proteomes" id="UP000233200"/>
    </source>
</evidence>
<keyword evidence="2" id="KW-1185">Reference proteome</keyword>
<dbReference type="Proteomes" id="UP000233200">
    <property type="component" value="Unplaced"/>
</dbReference>
<dbReference type="STRING" id="61622.ENSRROP00000014690"/>
<accession>A0A2K6PDT7</accession>
<dbReference type="OMA" id="YSWEDGD"/>
<dbReference type="InterPro" id="IPR013783">
    <property type="entry name" value="Ig-like_fold"/>
</dbReference>
<dbReference type="Gene3D" id="2.60.40.10">
    <property type="entry name" value="Immunoglobulins"/>
    <property type="match status" value="1"/>
</dbReference>
<dbReference type="SUPFAM" id="SSF49303">
    <property type="entry name" value="beta-Galactosidase/glucuronidase domain"/>
    <property type="match status" value="1"/>
</dbReference>